<accession>A0AAF3J1W1</accession>
<dbReference type="InterPro" id="IPR001818">
    <property type="entry name" value="Pept_M10_metallopeptidase"/>
</dbReference>
<dbReference type="PANTHER" id="PTHR10201:SF291">
    <property type="entry name" value="MATRIX METALLOPROTEINASE 1, ISOFORM C-RELATED"/>
    <property type="match status" value="1"/>
</dbReference>
<dbReference type="InterPro" id="IPR036365">
    <property type="entry name" value="PGBD-like_sf"/>
</dbReference>
<dbReference type="CDD" id="cd04278">
    <property type="entry name" value="ZnMc_MMP"/>
    <property type="match status" value="1"/>
</dbReference>
<evidence type="ECO:0000259" key="12">
    <source>
        <dbReference type="SMART" id="SM00235"/>
    </source>
</evidence>
<evidence type="ECO:0000256" key="6">
    <source>
        <dbReference type="ARBA" id="ARBA00022833"/>
    </source>
</evidence>
<dbReference type="GO" id="GO:0031012">
    <property type="term" value="C:extracellular matrix"/>
    <property type="evidence" value="ECO:0007669"/>
    <property type="project" value="InterPro"/>
</dbReference>
<feature type="binding site" evidence="9">
    <location>
        <position position="272"/>
    </location>
    <ligand>
        <name>Zn(2+)</name>
        <dbReference type="ChEBI" id="CHEBI:29105"/>
        <label>2</label>
        <note>catalytic</note>
    </ligand>
</feature>
<evidence type="ECO:0000256" key="7">
    <source>
        <dbReference type="ARBA" id="ARBA00023049"/>
    </source>
</evidence>
<feature type="binding site" evidence="9">
    <location>
        <position position="214"/>
    </location>
    <ligand>
        <name>Zn(2+)</name>
        <dbReference type="ChEBI" id="CHEBI:29105"/>
        <label>1</label>
    </ligand>
</feature>
<organism evidence="13 14">
    <name type="scientific">Mesorhabditis belari</name>
    <dbReference type="NCBI Taxonomy" id="2138241"/>
    <lineage>
        <taxon>Eukaryota</taxon>
        <taxon>Metazoa</taxon>
        <taxon>Ecdysozoa</taxon>
        <taxon>Nematoda</taxon>
        <taxon>Chromadorea</taxon>
        <taxon>Rhabditida</taxon>
        <taxon>Rhabditina</taxon>
        <taxon>Rhabditomorpha</taxon>
        <taxon>Rhabditoidea</taxon>
        <taxon>Rhabditidae</taxon>
        <taxon>Mesorhabditinae</taxon>
        <taxon>Mesorhabditis</taxon>
    </lineage>
</organism>
<evidence type="ECO:0000313" key="13">
    <source>
        <dbReference type="Proteomes" id="UP000887575"/>
    </source>
</evidence>
<dbReference type="Proteomes" id="UP000887575">
    <property type="component" value="Unassembled WGS sequence"/>
</dbReference>
<dbReference type="Pfam" id="PF00413">
    <property type="entry name" value="Peptidase_M10"/>
    <property type="match status" value="1"/>
</dbReference>
<keyword evidence="7" id="KW-0482">Metalloprotease</keyword>
<keyword evidence="13" id="KW-1185">Reference proteome</keyword>
<dbReference type="AlphaFoldDB" id="A0AAF3J1W1"/>
<feature type="binding site" evidence="9">
    <location>
        <position position="254"/>
    </location>
    <ligand>
        <name>Ca(2+)</name>
        <dbReference type="ChEBI" id="CHEBI:29108"/>
        <label>3</label>
    </ligand>
</feature>
<keyword evidence="3 9" id="KW-0479">Metal-binding</keyword>
<feature type="binding site" evidence="9">
    <location>
        <position position="276"/>
    </location>
    <ligand>
        <name>Zn(2+)</name>
        <dbReference type="ChEBI" id="CHEBI:29105"/>
        <label>2</label>
        <note>catalytic</note>
    </ligand>
</feature>
<keyword evidence="6 9" id="KW-0862">Zinc</keyword>
<keyword evidence="9" id="KW-0106">Calcium</keyword>
<keyword evidence="2" id="KW-0645">Protease</keyword>
<proteinExistence type="inferred from homology"/>
<feature type="binding site" evidence="9">
    <location>
        <position position="290"/>
    </location>
    <ligand>
        <name>Zn(2+)</name>
        <dbReference type="ChEBI" id="CHEBI:29105"/>
        <label>2</label>
        <note>catalytic</note>
    </ligand>
</feature>
<feature type="binding site" evidence="9">
    <location>
        <position position="249"/>
    </location>
    <ligand>
        <name>Zn(2+)</name>
        <dbReference type="ChEBI" id="CHEBI:29105"/>
        <label>1</label>
    </ligand>
</feature>
<name>A0AAF3J1W1_9BILA</name>
<evidence type="ECO:0000256" key="5">
    <source>
        <dbReference type="ARBA" id="ARBA00022801"/>
    </source>
</evidence>
<feature type="binding site" evidence="9">
    <location>
        <position position="216"/>
    </location>
    <ligand>
        <name>Zn(2+)</name>
        <dbReference type="ChEBI" id="CHEBI:29105"/>
        <label>1</label>
    </ligand>
</feature>
<dbReference type="InterPro" id="IPR024079">
    <property type="entry name" value="MetalloPept_cat_dom_sf"/>
</dbReference>
<dbReference type="SUPFAM" id="SSF47090">
    <property type="entry name" value="PGBD-like"/>
    <property type="match status" value="1"/>
</dbReference>
<evidence type="ECO:0000256" key="8">
    <source>
        <dbReference type="PIRSR" id="PIRSR621190-1"/>
    </source>
</evidence>
<feature type="binding site" evidence="9">
    <location>
        <position position="254"/>
    </location>
    <ligand>
        <name>Ca(2+)</name>
        <dbReference type="ChEBI" id="CHEBI:29108"/>
        <label>1</label>
    </ligand>
</feature>
<dbReference type="SUPFAM" id="SSF55486">
    <property type="entry name" value="Metalloproteases ('zincins'), catalytic domain"/>
    <property type="match status" value="1"/>
</dbReference>
<feature type="binding site" evidence="9">
    <location>
        <position position="232"/>
    </location>
    <ligand>
        <name>Zn(2+)</name>
        <dbReference type="ChEBI" id="CHEBI:29105"/>
        <label>1</label>
    </ligand>
</feature>
<feature type="binding site" evidence="9">
    <location>
        <position position="251"/>
    </location>
    <ligand>
        <name>Ca(2+)</name>
        <dbReference type="ChEBI" id="CHEBI:29108"/>
        <label>3</label>
    </ligand>
</feature>
<feature type="binding site" evidence="9">
    <location>
        <position position="222"/>
    </location>
    <ligand>
        <name>Ca(2+)</name>
        <dbReference type="ChEBI" id="CHEBI:29108"/>
        <label>3</label>
    </ligand>
</feature>
<evidence type="ECO:0000256" key="3">
    <source>
        <dbReference type="ARBA" id="ARBA00022723"/>
    </source>
</evidence>
<feature type="binding site" evidence="9">
    <location>
        <position position="204"/>
    </location>
    <ligand>
        <name>Ca(2+)</name>
        <dbReference type="ChEBI" id="CHEBI:29108"/>
        <label>2</label>
    </ligand>
</feature>
<dbReference type="InterPro" id="IPR033739">
    <property type="entry name" value="M10A_MMP"/>
</dbReference>
<feature type="binding site" evidence="9">
    <location>
        <position position="161"/>
    </location>
    <ligand>
        <name>Ca(2+)</name>
        <dbReference type="ChEBI" id="CHEBI:29108"/>
        <label>1</label>
    </ligand>
</feature>
<dbReference type="Gene3D" id="3.40.390.10">
    <property type="entry name" value="Collagenase (Catalytic Domain)"/>
    <property type="match status" value="1"/>
</dbReference>
<feature type="chain" id="PRO_5042275579" evidence="11">
    <location>
        <begin position="23"/>
        <end position="482"/>
    </location>
</feature>
<dbReference type="GO" id="GO:0030198">
    <property type="term" value="P:extracellular matrix organization"/>
    <property type="evidence" value="ECO:0007669"/>
    <property type="project" value="TreeGrafter"/>
</dbReference>
<feature type="short sequence motif" description="Cysteine switch" evidence="10">
    <location>
        <begin position="114"/>
        <end position="121"/>
    </location>
</feature>
<keyword evidence="5" id="KW-0378">Hydrolase</keyword>
<dbReference type="GO" id="GO:0004222">
    <property type="term" value="F:metalloendopeptidase activity"/>
    <property type="evidence" value="ECO:0007669"/>
    <property type="project" value="InterPro"/>
</dbReference>
<dbReference type="InterPro" id="IPR021190">
    <property type="entry name" value="Pept_M10A"/>
</dbReference>
<evidence type="ECO:0000256" key="1">
    <source>
        <dbReference type="ARBA" id="ARBA00010370"/>
    </source>
</evidence>
<evidence type="ECO:0000256" key="9">
    <source>
        <dbReference type="PIRSR" id="PIRSR621190-2"/>
    </source>
</evidence>
<reference evidence="14" key="1">
    <citation type="submission" date="2024-02" db="UniProtKB">
        <authorList>
            <consortium name="WormBaseParasite"/>
        </authorList>
    </citation>
    <scope>IDENTIFICATION</scope>
</reference>
<feature type="signal peptide" evidence="11">
    <location>
        <begin position="1"/>
        <end position="22"/>
    </location>
</feature>
<dbReference type="GO" id="GO:0005615">
    <property type="term" value="C:extracellular space"/>
    <property type="evidence" value="ECO:0007669"/>
    <property type="project" value="TreeGrafter"/>
</dbReference>
<evidence type="ECO:0000256" key="11">
    <source>
        <dbReference type="SAM" id="SignalP"/>
    </source>
</evidence>
<dbReference type="SMART" id="SM00235">
    <property type="entry name" value="ZnMc"/>
    <property type="match status" value="1"/>
</dbReference>
<evidence type="ECO:0000256" key="2">
    <source>
        <dbReference type="ARBA" id="ARBA00022670"/>
    </source>
</evidence>
<evidence type="ECO:0000256" key="10">
    <source>
        <dbReference type="PIRSR" id="PIRSR621190-5"/>
    </source>
</evidence>
<comment type="cofactor">
    <cofactor evidence="9">
        <name>Ca(2+)</name>
        <dbReference type="ChEBI" id="CHEBI:29108"/>
    </cofactor>
    <text evidence="9">Can bind about 5 Ca(2+) ions per subunit.</text>
</comment>
<feature type="domain" description="Peptidase metallopeptidase" evidence="12">
    <location>
        <begin position="134"/>
        <end position="318"/>
    </location>
</feature>
<evidence type="ECO:0000313" key="14">
    <source>
        <dbReference type="WBParaSite" id="MBELARI_LOCUS10995"/>
    </source>
</evidence>
<dbReference type="PANTHER" id="PTHR10201">
    <property type="entry name" value="MATRIX METALLOPROTEINASE"/>
    <property type="match status" value="1"/>
</dbReference>
<dbReference type="Pfam" id="PF01471">
    <property type="entry name" value="PG_binding_1"/>
    <property type="match status" value="1"/>
</dbReference>
<feature type="active site" evidence="8">
    <location>
        <position position="273"/>
    </location>
</feature>
<keyword evidence="4 11" id="KW-0732">Signal</keyword>
<dbReference type="PRINTS" id="PR00138">
    <property type="entry name" value="MATRIXIN"/>
</dbReference>
<comment type="similarity">
    <text evidence="1">Belongs to the peptidase M10A family.</text>
</comment>
<dbReference type="WBParaSite" id="MBELARI_LOCUS10995">
    <property type="protein sequence ID" value="MBELARI_LOCUS10995"/>
    <property type="gene ID" value="MBELARI_LOCUS10995"/>
</dbReference>
<comment type="cofactor">
    <cofactor evidence="9">
        <name>Zn(2+)</name>
        <dbReference type="ChEBI" id="CHEBI:29105"/>
    </cofactor>
    <text evidence="9">Binds 2 Zn(2+) ions per subunit.</text>
</comment>
<dbReference type="GO" id="GO:0030574">
    <property type="term" value="P:collagen catabolic process"/>
    <property type="evidence" value="ECO:0007669"/>
    <property type="project" value="TreeGrafter"/>
</dbReference>
<feature type="binding site" evidence="9">
    <location>
        <position position="282"/>
    </location>
    <ligand>
        <name>Zn(2+)</name>
        <dbReference type="ChEBI" id="CHEBI:29105"/>
        <label>2</label>
        <note>catalytic</note>
    </ligand>
</feature>
<feature type="binding site" evidence="9">
    <location>
        <position position="239"/>
    </location>
    <ligand>
        <name>Ca(2+)</name>
        <dbReference type="ChEBI" id="CHEBI:29108"/>
        <label>2</label>
    </ligand>
</feature>
<feature type="binding site" evidence="9">
    <location>
        <position position="252"/>
    </location>
    <ligand>
        <name>Ca(2+)</name>
        <dbReference type="ChEBI" id="CHEBI:29108"/>
        <label>1</label>
    </ligand>
</feature>
<dbReference type="InterPro" id="IPR002477">
    <property type="entry name" value="Peptidoglycan-bd-like"/>
</dbReference>
<protein>
    <submittedName>
        <fullName evidence="14">Peptidase metallopeptidase domain-containing protein</fullName>
    </submittedName>
</protein>
<dbReference type="InterPro" id="IPR006026">
    <property type="entry name" value="Peptidase_Metallo"/>
</dbReference>
<evidence type="ECO:0000256" key="4">
    <source>
        <dbReference type="ARBA" id="ARBA00022729"/>
    </source>
</evidence>
<dbReference type="GO" id="GO:0006508">
    <property type="term" value="P:proteolysis"/>
    <property type="evidence" value="ECO:0007669"/>
    <property type="project" value="UniProtKB-KW"/>
</dbReference>
<feature type="binding site" description="in inhibited form" evidence="9">
    <location>
        <position position="116"/>
    </location>
    <ligand>
        <name>Zn(2+)</name>
        <dbReference type="ChEBI" id="CHEBI:29105"/>
        <label>2</label>
        <note>catalytic</note>
    </ligand>
</feature>
<sequence>MLVKQVGDLLVLSALLLPFVVPLPVVPRPSSDQPSNAIRIRREVLPENSDSEEAVDTQSDRVQIIEYLLRYGYLLTRSPTDDQLETAVSELQEVLGITVTGFVDEATISATRAPRCAAKDVAHHKRPRRFVLAQSSRWAPEHFKGDHELQLKWFISKYTEDIPKRVIRSQVQKGFELWSKQIVINSLPQMSITFEEATSEDKADITLTWVEAEHGDTFPFDGSGGTNNILAHTFFPDYNVQSRLNGDIHFDDAEKWDMEPESAVFFPYVLAHEIGHALGLQHSKRESAVMHPVYKSTPLSELQLDIDDKCGINWNYVGPSHFCLFVWLMAEIVPLNVSHGSTMIPIDRLGHGSQAQIKGALKNVRIPRCQTSNGVQALTAQRLVKNLQFTTNEAEKYSTIACNFLAGLHVYRGRSNTTLDDSIETEFSAVHEFASDNTKVRRLVRRAERKERRGIHTVLSPEHFTNHFYDKFFAEYLAFKRR</sequence>
<feature type="binding site" evidence="9">
    <location>
        <position position="247"/>
    </location>
    <ligand>
        <name>Ca(2+)</name>
        <dbReference type="ChEBI" id="CHEBI:29108"/>
        <label>2</label>
    </ligand>
</feature>
<dbReference type="GO" id="GO:0008270">
    <property type="term" value="F:zinc ion binding"/>
    <property type="evidence" value="ECO:0007669"/>
    <property type="project" value="InterPro"/>
</dbReference>
<feature type="binding site" evidence="9">
    <location>
        <position position="221"/>
    </location>
    <ligand>
        <name>Ca(2+)</name>
        <dbReference type="ChEBI" id="CHEBI:29108"/>
        <label>3</label>
    </ligand>
</feature>